<dbReference type="AlphaFoldDB" id="A0A9W7GHR8"/>
<dbReference type="SUPFAM" id="SSF56235">
    <property type="entry name" value="N-terminal nucleophile aminohydrolases (Ntn hydrolases)"/>
    <property type="match status" value="1"/>
</dbReference>
<dbReference type="InterPro" id="IPR000426">
    <property type="entry name" value="Proteasome_asu_N"/>
</dbReference>
<reference evidence="8" key="1">
    <citation type="journal article" date="2023" name="Commun. Biol.">
        <title>Genome analysis of Parmales, the sister group of diatoms, reveals the evolutionary specialization of diatoms from phago-mixotrophs to photoautotrophs.</title>
        <authorList>
            <person name="Ban H."/>
            <person name="Sato S."/>
            <person name="Yoshikawa S."/>
            <person name="Yamada K."/>
            <person name="Nakamura Y."/>
            <person name="Ichinomiya M."/>
            <person name="Sato N."/>
            <person name="Blanc-Mathieu R."/>
            <person name="Endo H."/>
            <person name="Kuwata A."/>
            <person name="Ogata H."/>
        </authorList>
    </citation>
    <scope>NUCLEOTIDE SEQUENCE [LARGE SCALE GENOMIC DNA]</scope>
</reference>
<dbReference type="Pfam" id="PF10584">
    <property type="entry name" value="Proteasome_A_N"/>
    <property type="match status" value="1"/>
</dbReference>
<evidence type="ECO:0000256" key="2">
    <source>
        <dbReference type="ARBA" id="ARBA00022942"/>
    </source>
</evidence>
<protein>
    <recommendedName>
        <fullName evidence="5">Proteasome subunit alpha type</fullName>
    </recommendedName>
</protein>
<dbReference type="PROSITE" id="PS00388">
    <property type="entry name" value="PROTEASOME_ALPHA_1"/>
    <property type="match status" value="1"/>
</dbReference>
<dbReference type="GO" id="GO:0006511">
    <property type="term" value="P:ubiquitin-dependent protein catabolic process"/>
    <property type="evidence" value="ECO:0007669"/>
    <property type="project" value="InterPro"/>
</dbReference>
<dbReference type="GO" id="GO:0005634">
    <property type="term" value="C:nucleus"/>
    <property type="evidence" value="ECO:0007669"/>
    <property type="project" value="UniProtKB-SubCell"/>
</dbReference>
<feature type="domain" description="Proteasome alpha-type subunits" evidence="6">
    <location>
        <begin position="6"/>
        <end position="28"/>
    </location>
</feature>
<dbReference type="Proteomes" id="UP001165065">
    <property type="component" value="Unassembled WGS sequence"/>
</dbReference>
<dbReference type="EMBL" id="BRYA01000212">
    <property type="protein sequence ID" value="GMI44313.1"/>
    <property type="molecule type" value="Genomic_DNA"/>
</dbReference>
<dbReference type="Pfam" id="PF00227">
    <property type="entry name" value="Proteasome"/>
    <property type="match status" value="1"/>
</dbReference>
<dbReference type="SMART" id="SM00948">
    <property type="entry name" value="Proteasome_A_N"/>
    <property type="match status" value="1"/>
</dbReference>
<dbReference type="CDD" id="cd03749">
    <property type="entry name" value="proteasome_alpha_type_1"/>
    <property type="match status" value="1"/>
</dbReference>
<dbReference type="GO" id="GO:0019773">
    <property type="term" value="C:proteasome core complex, alpha-subunit complex"/>
    <property type="evidence" value="ECO:0007669"/>
    <property type="project" value="UniProtKB-UniRule"/>
</dbReference>
<keyword evidence="8" id="KW-1185">Reference proteome</keyword>
<keyword evidence="3 5" id="KW-0539">Nucleus</keyword>
<dbReference type="InterPro" id="IPR035144">
    <property type="entry name" value="Proteasome_alpha1"/>
</dbReference>
<dbReference type="FunFam" id="3.60.20.10:FF:000016">
    <property type="entry name" value="Proteasome subunit alpha type-6"/>
    <property type="match status" value="1"/>
</dbReference>
<evidence type="ECO:0000313" key="8">
    <source>
        <dbReference type="Proteomes" id="UP001165065"/>
    </source>
</evidence>
<comment type="subcellular location">
    <subcellularLocation>
        <location evidence="5">Cytoplasm</location>
    </subcellularLocation>
    <subcellularLocation>
        <location evidence="5">Nucleus</location>
    </subcellularLocation>
</comment>
<keyword evidence="2 4" id="KW-0647">Proteasome</keyword>
<evidence type="ECO:0000256" key="5">
    <source>
        <dbReference type="RuleBase" id="RU000551"/>
    </source>
</evidence>
<sequence length="254" mass="28263">MHRNMYDTDVTVWSPEGRLLQVEYAMESVKQGSACVGLRSSNYAVIGALKRSVNEMASHQKKIMEIDHHMGVAIAGLTADARSLAKWMRNECLNHKYVYGQPMPSKRLCDDLADKHQRTTQTYVRRPYGVGLLVAAYDEATGPHLFQTCPSGNIYEYYATAIGARSQSAKTYLEKHYETFPESEKDDLIMHALRSLTGCVQGDGELTKENGSIAIVGKDQKFILIENDDLTQYLDRLEVEGGAAEGGDGDAMQE</sequence>
<evidence type="ECO:0000259" key="6">
    <source>
        <dbReference type="PROSITE" id="PS00388"/>
    </source>
</evidence>
<dbReference type="InterPro" id="IPR029055">
    <property type="entry name" value="Ntn_hydrolases_N"/>
</dbReference>
<keyword evidence="1 5" id="KW-0963">Cytoplasm</keyword>
<dbReference type="InterPro" id="IPR001353">
    <property type="entry name" value="Proteasome_sua/b"/>
</dbReference>
<evidence type="ECO:0000256" key="1">
    <source>
        <dbReference type="ARBA" id="ARBA00022490"/>
    </source>
</evidence>
<accession>A0A9W7GHR8</accession>
<proteinExistence type="inferred from homology"/>
<name>A0A9W7GHR8_9STRA</name>
<dbReference type="InterPro" id="IPR023332">
    <property type="entry name" value="Proteasome_alpha-type"/>
</dbReference>
<comment type="caution">
    <text evidence="7">The sequence shown here is derived from an EMBL/GenBank/DDBJ whole genome shotgun (WGS) entry which is preliminary data.</text>
</comment>
<dbReference type="PANTHER" id="PTHR11599">
    <property type="entry name" value="PROTEASOME SUBUNIT ALPHA/BETA"/>
    <property type="match status" value="1"/>
</dbReference>
<evidence type="ECO:0000256" key="4">
    <source>
        <dbReference type="PROSITE-ProRule" id="PRU00808"/>
    </source>
</evidence>
<dbReference type="OrthoDB" id="431557at2759"/>
<dbReference type="InterPro" id="IPR050115">
    <property type="entry name" value="Proteasome_alpha"/>
</dbReference>
<dbReference type="Gene3D" id="3.60.20.10">
    <property type="entry name" value="Glutamine Phosphoribosylpyrophosphate, subunit 1, domain 1"/>
    <property type="match status" value="1"/>
</dbReference>
<evidence type="ECO:0000313" key="7">
    <source>
        <dbReference type="EMBL" id="GMI44313.1"/>
    </source>
</evidence>
<evidence type="ECO:0000256" key="3">
    <source>
        <dbReference type="ARBA" id="ARBA00023242"/>
    </source>
</evidence>
<organism evidence="7 8">
    <name type="scientific">Triparma columacea</name>
    <dbReference type="NCBI Taxonomy" id="722753"/>
    <lineage>
        <taxon>Eukaryota</taxon>
        <taxon>Sar</taxon>
        <taxon>Stramenopiles</taxon>
        <taxon>Ochrophyta</taxon>
        <taxon>Bolidophyceae</taxon>
        <taxon>Parmales</taxon>
        <taxon>Triparmaceae</taxon>
        <taxon>Triparma</taxon>
    </lineage>
</organism>
<dbReference type="PROSITE" id="PS51475">
    <property type="entry name" value="PROTEASOME_ALPHA_2"/>
    <property type="match status" value="1"/>
</dbReference>
<comment type="subunit">
    <text evidence="5">The 26S proteasome consists of a 20S proteasome core and two 19S regulatory subunits.</text>
</comment>
<comment type="similarity">
    <text evidence="4 5">Belongs to the peptidase T1A family.</text>
</comment>
<dbReference type="GO" id="GO:0005737">
    <property type="term" value="C:cytoplasm"/>
    <property type="evidence" value="ECO:0007669"/>
    <property type="project" value="UniProtKB-SubCell"/>
</dbReference>
<gene>
    <name evidence="7" type="ORF">TrCOL_g11359</name>
</gene>